<keyword evidence="2" id="KW-1185">Reference proteome</keyword>
<dbReference type="Gene3D" id="3.30.565.10">
    <property type="entry name" value="Histidine kinase-like ATPase, C-terminal domain"/>
    <property type="match status" value="1"/>
</dbReference>
<organism evidence="1 2">
    <name type="scientific">Sandaracinus amylolyticus</name>
    <dbReference type="NCBI Taxonomy" id="927083"/>
    <lineage>
        <taxon>Bacteria</taxon>
        <taxon>Pseudomonadati</taxon>
        <taxon>Myxococcota</taxon>
        <taxon>Polyangia</taxon>
        <taxon>Polyangiales</taxon>
        <taxon>Sandaracinaceae</taxon>
        <taxon>Sandaracinus</taxon>
    </lineage>
</organism>
<dbReference type="InterPro" id="IPR036890">
    <property type="entry name" value="HATPase_C_sf"/>
</dbReference>
<name>A0A0F6YLK5_9BACT</name>
<dbReference type="AlphaFoldDB" id="A0A0F6YLK5"/>
<proteinExistence type="predicted"/>
<accession>A0A0F6YLK5</accession>
<protein>
    <submittedName>
        <fullName evidence="1">Uncharacterized protein</fullName>
    </submittedName>
</protein>
<evidence type="ECO:0000313" key="2">
    <source>
        <dbReference type="Proteomes" id="UP000034883"/>
    </source>
</evidence>
<dbReference type="STRING" id="927083.DB32_005590"/>
<gene>
    <name evidence="1" type="ORF">DB32_005590</name>
</gene>
<dbReference type="EMBL" id="CP011125">
    <property type="protein sequence ID" value="AKF08441.1"/>
    <property type="molecule type" value="Genomic_DNA"/>
</dbReference>
<reference evidence="1 2" key="1">
    <citation type="submission" date="2015-03" db="EMBL/GenBank/DDBJ databases">
        <title>Genome assembly of Sandaracinus amylolyticus DSM 53668.</title>
        <authorList>
            <person name="Sharma G."/>
            <person name="Subramanian S."/>
        </authorList>
    </citation>
    <scope>NUCLEOTIDE SEQUENCE [LARGE SCALE GENOMIC DNA]</scope>
    <source>
        <strain evidence="1 2">DSM 53668</strain>
    </source>
</reference>
<dbReference type="KEGG" id="samy:DB32_005590"/>
<evidence type="ECO:0000313" key="1">
    <source>
        <dbReference type="EMBL" id="AKF08441.1"/>
    </source>
</evidence>
<sequence>MYVGDLRDSRTVSRCIAEAVRTFLHTGASRVIVTIEDDTRFEIVGEDARVPADTLSLRTVFSTMHCGCECIRERRVFVEACNPAVTNALCEAFDVEASADGARARVCWKKGVAVSDERSDCSAARRMVRVRGALDLGIFGVNARIVADELDALLDDLAVLAAGTRIHMLDARSGATHEHHAPNGLVDRLVARGVAEPLLAHLARVDGTSLAIALGWVEDGPARVDAWAVGWWNQLRQDDLAPALVGTMATALLPERCLFEPGPGARLPENVARGLVGAIAIDVGVGSKVGLDELVREALEPVLAPYVLARPALLAQLARNTGCTTEELAARLDSRIPH</sequence>
<dbReference type="Proteomes" id="UP000034883">
    <property type="component" value="Chromosome"/>
</dbReference>